<evidence type="ECO:0000313" key="3">
    <source>
        <dbReference type="EMBL" id="RAK66206.1"/>
    </source>
</evidence>
<evidence type="ECO:0008006" key="5">
    <source>
        <dbReference type="Google" id="ProtNLM"/>
    </source>
</evidence>
<protein>
    <recommendedName>
        <fullName evidence="5">DUF2911 domain-containing protein</fullName>
    </recommendedName>
</protein>
<reference evidence="4" key="1">
    <citation type="submission" date="2018-05" db="EMBL/GenBank/DDBJ databases">
        <authorList>
            <person name="Nie L."/>
        </authorList>
    </citation>
    <scope>NUCLEOTIDE SEQUENCE [LARGE SCALE GENOMIC DNA]</scope>
    <source>
        <strain evidence="4">NL</strain>
    </source>
</reference>
<dbReference type="AlphaFoldDB" id="A0A328BJN2"/>
<comment type="caution">
    <text evidence="3">The sequence shown here is derived from an EMBL/GenBank/DDBJ whole genome shotgun (WGS) entry which is preliminary data.</text>
</comment>
<dbReference type="InterPro" id="IPR021314">
    <property type="entry name" value="DUF2911"/>
</dbReference>
<gene>
    <name evidence="3" type="ORF">DLM85_14685</name>
</gene>
<dbReference type="OrthoDB" id="195456at2"/>
<feature type="signal peptide" evidence="2">
    <location>
        <begin position="1"/>
        <end position="22"/>
    </location>
</feature>
<feature type="region of interest" description="Disordered" evidence="1">
    <location>
        <begin position="293"/>
        <end position="327"/>
    </location>
</feature>
<keyword evidence="4" id="KW-1185">Reference proteome</keyword>
<feature type="chain" id="PRO_5016434714" description="DUF2911 domain-containing protein" evidence="2">
    <location>
        <begin position="23"/>
        <end position="350"/>
    </location>
</feature>
<dbReference type="EMBL" id="QHKM01000004">
    <property type="protein sequence ID" value="RAK66206.1"/>
    <property type="molecule type" value="Genomic_DNA"/>
</dbReference>
<organism evidence="3 4">
    <name type="scientific">Hymenobacter edaphi</name>
    <dbReference type="NCBI Taxonomy" id="2211146"/>
    <lineage>
        <taxon>Bacteria</taxon>
        <taxon>Pseudomonadati</taxon>
        <taxon>Bacteroidota</taxon>
        <taxon>Cytophagia</taxon>
        <taxon>Cytophagales</taxon>
        <taxon>Hymenobacteraceae</taxon>
        <taxon>Hymenobacter</taxon>
    </lineage>
</organism>
<dbReference type="Pfam" id="PF11138">
    <property type="entry name" value="DUF2911"/>
    <property type="match status" value="1"/>
</dbReference>
<accession>A0A328BJN2</accession>
<proteinExistence type="predicted"/>
<evidence type="ECO:0000313" key="4">
    <source>
        <dbReference type="Proteomes" id="UP000248553"/>
    </source>
</evidence>
<dbReference type="Proteomes" id="UP000248553">
    <property type="component" value="Unassembled WGS sequence"/>
</dbReference>
<evidence type="ECO:0000256" key="1">
    <source>
        <dbReference type="SAM" id="MobiDB-lite"/>
    </source>
</evidence>
<name>A0A328BJN2_9BACT</name>
<keyword evidence="2" id="KW-0732">Signal</keyword>
<sequence>MSRLAGSAVAGVLLFTASAVQAQLNTPAASPKSTVQQRVGLTDVTITYSRPSARGRAIFGELVPFGKRWRTGANQTTSIKFSDDVTVEGKKIPAGEYGLYTIPNKAEWLLVFNKNLKQGANVDGFKDDEDVARVSIKPYKLGTKVETFTINFADITPATANVDMQWELTGAKFKIAADVEPKVMAQIDEKVVKNAAPAANDLAAAALYYYDNGKDLNQALTWMQKANATEPKFWNVHTEAKIKLKLKDYAGAEATADQSRKLALEAKNLDYVKLNELLMLEAKNGGVAPGKDTKVKVKTDDKKTEVKVKADDKKAEVKAKTEDKKTEVKEKALYKPKADAKKTEEPAKKS</sequence>
<evidence type="ECO:0000256" key="2">
    <source>
        <dbReference type="SAM" id="SignalP"/>
    </source>
</evidence>